<dbReference type="EMBL" id="PYGB01000003">
    <property type="protein sequence ID" value="PSK87272.1"/>
    <property type="molecule type" value="Genomic_DNA"/>
</dbReference>
<evidence type="ECO:0000313" key="2">
    <source>
        <dbReference type="EMBL" id="PSK87272.1"/>
    </source>
</evidence>
<dbReference type="Proteomes" id="UP000193495">
    <property type="component" value="Unassembled WGS sequence"/>
</dbReference>
<dbReference type="OrthoDB" id="9991864at2"/>
<organism evidence="3 4">
    <name type="scientific">Limimaricola soesokkakensis</name>
    <dbReference type="NCBI Taxonomy" id="1343159"/>
    <lineage>
        <taxon>Bacteria</taxon>
        <taxon>Pseudomonadati</taxon>
        <taxon>Pseudomonadota</taxon>
        <taxon>Alphaproteobacteria</taxon>
        <taxon>Rhodobacterales</taxon>
        <taxon>Paracoccaceae</taxon>
        <taxon>Limimaricola</taxon>
    </lineage>
</organism>
<dbReference type="Proteomes" id="UP000240624">
    <property type="component" value="Unassembled WGS sequence"/>
</dbReference>
<feature type="transmembrane region" description="Helical" evidence="1">
    <location>
        <begin position="50"/>
        <end position="69"/>
    </location>
</feature>
<keyword evidence="5" id="KW-1185">Reference proteome</keyword>
<dbReference type="RefSeq" id="WP_085894466.1">
    <property type="nucleotide sequence ID" value="NZ_FWFY01000001.1"/>
</dbReference>
<reference evidence="2 5" key="2">
    <citation type="submission" date="2018-03" db="EMBL/GenBank/DDBJ databases">
        <title>Genomic Encyclopedia of Archaeal and Bacterial Type Strains, Phase II (KMG-II): from individual species to whole genera.</title>
        <authorList>
            <person name="Goeker M."/>
        </authorList>
    </citation>
    <scope>NUCLEOTIDE SEQUENCE [LARGE SCALE GENOMIC DNA]</scope>
    <source>
        <strain evidence="2 5">DSM 29956</strain>
    </source>
</reference>
<proteinExistence type="predicted"/>
<keyword evidence="1" id="KW-0472">Membrane</keyword>
<accession>A0A1X6Y7Q2</accession>
<keyword evidence="1" id="KW-0812">Transmembrane</keyword>
<protein>
    <submittedName>
        <fullName evidence="3">Uncharacterized protein</fullName>
    </submittedName>
</protein>
<evidence type="ECO:0000256" key="1">
    <source>
        <dbReference type="SAM" id="Phobius"/>
    </source>
</evidence>
<reference evidence="3 4" key="1">
    <citation type="submission" date="2017-03" db="EMBL/GenBank/DDBJ databases">
        <authorList>
            <person name="Afonso C.L."/>
            <person name="Miller P.J."/>
            <person name="Scott M.A."/>
            <person name="Spackman E."/>
            <person name="Goraichik I."/>
            <person name="Dimitrov K.M."/>
            <person name="Suarez D.L."/>
            <person name="Swayne D.E."/>
        </authorList>
    </citation>
    <scope>NUCLEOTIDE SEQUENCE [LARGE SCALE GENOMIC DNA]</scope>
    <source>
        <strain evidence="3 4">CECT 8367</strain>
    </source>
</reference>
<dbReference type="AlphaFoldDB" id="A0A1X6Y7Q2"/>
<evidence type="ECO:0000313" key="5">
    <source>
        <dbReference type="Proteomes" id="UP000240624"/>
    </source>
</evidence>
<dbReference type="EMBL" id="FWFY01000001">
    <property type="protein sequence ID" value="SLN12840.1"/>
    <property type="molecule type" value="Genomic_DNA"/>
</dbReference>
<gene>
    <name evidence="2" type="ORF">CLV79_103323</name>
    <name evidence="3" type="ORF">LOS8367_00075</name>
</gene>
<sequence>MTRLILLLLVASALVFAGAQFLAVLRGMSQRRAALPATQEDAMPAPFRTIAYLVLLALMAGTATGLLGAG</sequence>
<name>A0A1X6Y7Q2_9RHOB</name>
<evidence type="ECO:0000313" key="3">
    <source>
        <dbReference type="EMBL" id="SLN12840.1"/>
    </source>
</evidence>
<evidence type="ECO:0000313" key="4">
    <source>
        <dbReference type="Proteomes" id="UP000193495"/>
    </source>
</evidence>
<keyword evidence="1" id="KW-1133">Transmembrane helix</keyword>